<accession>X6N6I6</accession>
<dbReference type="AlphaFoldDB" id="X6N6I6"/>
<dbReference type="Proteomes" id="UP000023152">
    <property type="component" value="Unassembled WGS sequence"/>
</dbReference>
<reference evidence="1 2" key="1">
    <citation type="journal article" date="2013" name="Curr. Biol.">
        <title>The Genome of the Foraminiferan Reticulomyxa filosa.</title>
        <authorList>
            <person name="Glockner G."/>
            <person name="Hulsmann N."/>
            <person name="Schleicher M."/>
            <person name="Noegel A.A."/>
            <person name="Eichinger L."/>
            <person name="Gallinger C."/>
            <person name="Pawlowski J."/>
            <person name="Sierra R."/>
            <person name="Euteneuer U."/>
            <person name="Pillet L."/>
            <person name="Moustafa A."/>
            <person name="Platzer M."/>
            <person name="Groth M."/>
            <person name="Szafranski K."/>
            <person name="Schliwa M."/>
        </authorList>
    </citation>
    <scope>NUCLEOTIDE SEQUENCE [LARGE SCALE GENOMIC DNA]</scope>
</reference>
<comment type="caution">
    <text evidence="1">The sequence shown here is derived from an EMBL/GenBank/DDBJ whole genome shotgun (WGS) entry which is preliminary data.</text>
</comment>
<proteinExistence type="predicted"/>
<name>X6N6I6_RETFI</name>
<keyword evidence="2" id="KW-1185">Reference proteome</keyword>
<protein>
    <submittedName>
        <fullName evidence="1">Uncharacterized protein</fullName>
    </submittedName>
</protein>
<evidence type="ECO:0000313" key="2">
    <source>
        <dbReference type="Proteomes" id="UP000023152"/>
    </source>
</evidence>
<organism evidence="1 2">
    <name type="scientific">Reticulomyxa filosa</name>
    <dbReference type="NCBI Taxonomy" id="46433"/>
    <lineage>
        <taxon>Eukaryota</taxon>
        <taxon>Sar</taxon>
        <taxon>Rhizaria</taxon>
        <taxon>Retaria</taxon>
        <taxon>Foraminifera</taxon>
        <taxon>Monothalamids</taxon>
        <taxon>Reticulomyxidae</taxon>
        <taxon>Reticulomyxa</taxon>
    </lineage>
</organism>
<dbReference type="EMBL" id="ASPP01012141">
    <property type="protein sequence ID" value="ETO20892.1"/>
    <property type="molecule type" value="Genomic_DNA"/>
</dbReference>
<sequence length="145" mass="17219">MCLFFNYKLQINLFRYYQFSFDKFSQIRNEKKKVKWKTMAANENGIHEILSFLITSAEIKEEVAKKLWTELTETQDCLTMKDVLSLEQTDWEDIFKAADIKATATKKRLKSKLDDLRAQNEEDDKLITSHYFFCPNKKILSINKT</sequence>
<gene>
    <name evidence="1" type="ORF">RFI_16320</name>
</gene>
<evidence type="ECO:0000313" key="1">
    <source>
        <dbReference type="EMBL" id="ETO20892.1"/>
    </source>
</evidence>